<protein>
    <submittedName>
        <fullName evidence="1">Uncharacterized protein</fullName>
    </submittedName>
</protein>
<sequence length="120" mass="12328">MSCICSSMVLAPIVMTDATARLEVSTLLGDASLDLRVATSFFFAVLISSREGEAALIMAVAAAAMDAADILRGLVGTWAVRRLAAAASTAAFLAILLVQMPAGCALEEAAARGVLWRIAA</sequence>
<organism evidence="1 2">
    <name type="scientific">Saponaria officinalis</name>
    <name type="common">Common soapwort</name>
    <name type="synonym">Lychnis saponaria</name>
    <dbReference type="NCBI Taxonomy" id="3572"/>
    <lineage>
        <taxon>Eukaryota</taxon>
        <taxon>Viridiplantae</taxon>
        <taxon>Streptophyta</taxon>
        <taxon>Embryophyta</taxon>
        <taxon>Tracheophyta</taxon>
        <taxon>Spermatophyta</taxon>
        <taxon>Magnoliopsida</taxon>
        <taxon>eudicotyledons</taxon>
        <taxon>Gunneridae</taxon>
        <taxon>Pentapetalae</taxon>
        <taxon>Caryophyllales</taxon>
        <taxon>Caryophyllaceae</taxon>
        <taxon>Caryophylleae</taxon>
        <taxon>Saponaria</taxon>
    </lineage>
</organism>
<evidence type="ECO:0000313" key="2">
    <source>
        <dbReference type="Proteomes" id="UP001443914"/>
    </source>
</evidence>
<proteinExistence type="predicted"/>
<comment type="caution">
    <text evidence="1">The sequence shown here is derived from an EMBL/GenBank/DDBJ whole genome shotgun (WGS) entry which is preliminary data.</text>
</comment>
<dbReference type="Proteomes" id="UP001443914">
    <property type="component" value="Unassembled WGS sequence"/>
</dbReference>
<gene>
    <name evidence="1" type="ORF">RND81_11G020900</name>
</gene>
<dbReference type="EMBL" id="JBDFQZ010000011">
    <property type="protein sequence ID" value="KAK9675642.1"/>
    <property type="molecule type" value="Genomic_DNA"/>
</dbReference>
<accession>A0AAW1HGZ4</accession>
<reference evidence="1" key="1">
    <citation type="submission" date="2024-03" db="EMBL/GenBank/DDBJ databases">
        <title>WGS assembly of Saponaria officinalis var. Norfolk2.</title>
        <authorList>
            <person name="Jenkins J."/>
            <person name="Shu S."/>
            <person name="Grimwood J."/>
            <person name="Barry K."/>
            <person name="Goodstein D."/>
            <person name="Schmutz J."/>
            <person name="Leebens-Mack J."/>
            <person name="Osbourn A."/>
        </authorList>
    </citation>
    <scope>NUCLEOTIDE SEQUENCE [LARGE SCALE GENOMIC DNA]</scope>
    <source>
        <strain evidence="1">JIC</strain>
    </source>
</reference>
<evidence type="ECO:0000313" key="1">
    <source>
        <dbReference type="EMBL" id="KAK9675642.1"/>
    </source>
</evidence>
<dbReference type="AlphaFoldDB" id="A0AAW1HGZ4"/>
<keyword evidence="2" id="KW-1185">Reference proteome</keyword>
<name>A0AAW1HGZ4_SAPOF</name>